<dbReference type="SUPFAM" id="SSF56300">
    <property type="entry name" value="Metallo-dependent phosphatases"/>
    <property type="match status" value="1"/>
</dbReference>
<evidence type="ECO:0000256" key="2">
    <source>
        <dbReference type="ARBA" id="ARBA00022519"/>
    </source>
</evidence>
<keyword evidence="5" id="KW-0464">Manganese</keyword>
<dbReference type="EMBL" id="CP068570">
    <property type="protein sequence ID" value="QQZ50823.1"/>
    <property type="molecule type" value="Genomic_DNA"/>
</dbReference>
<evidence type="ECO:0000256" key="5">
    <source>
        <dbReference type="ARBA" id="ARBA00023211"/>
    </source>
</evidence>
<dbReference type="InterPro" id="IPR043461">
    <property type="entry name" value="LpxH-like"/>
</dbReference>
<sequence>MRLTCNQPNRHALVARHEALDVRIRIRRYRTVFISDVHLGTKGCQAELLLDFIRHIECDHLFLVGDIIDGWKLKSGWHWPQSHNDVVQKVLRMARKGVNVTYVPGNHDEGAREFIGVHFGGVVVARDVIHETADGKRFLVLHGDEFDGVVQHARWLAFVGDYAYRTLIAVNTIFNRVRRRLGFGYWSLSAFLKTRVKNALQFVENFEAAVADEARRRGVDGVICGHIHKAEMRDIDGIAYINDGDWVESCTALVEHSDGRLEILEWAKIRSWSAIDRTLPDMLPSCGGGGVTAFS</sequence>
<dbReference type="CDD" id="cd07398">
    <property type="entry name" value="MPP_YbbF-LpxH"/>
    <property type="match status" value="1"/>
</dbReference>
<dbReference type="GO" id="GO:0008758">
    <property type="term" value="F:UDP-2,3-diacylglucosamine hydrolase activity"/>
    <property type="evidence" value="ECO:0007669"/>
    <property type="project" value="TreeGrafter"/>
</dbReference>
<gene>
    <name evidence="7" type="ORF">JKL49_05795</name>
</gene>
<evidence type="ECO:0000256" key="4">
    <source>
        <dbReference type="ARBA" id="ARBA00023136"/>
    </source>
</evidence>
<dbReference type="GO" id="GO:0046872">
    <property type="term" value="F:metal ion binding"/>
    <property type="evidence" value="ECO:0007669"/>
    <property type="project" value="UniProtKB-KW"/>
</dbReference>
<keyword evidence="1" id="KW-1003">Cell membrane</keyword>
<accession>A0A974S9M6</accession>
<organism evidence="7">
    <name type="scientific">Phenylobacterium glaciei</name>
    <dbReference type="NCBI Taxonomy" id="2803784"/>
    <lineage>
        <taxon>Bacteria</taxon>
        <taxon>Pseudomonadati</taxon>
        <taxon>Pseudomonadota</taxon>
        <taxon>Alphaproteobacteria</taxon>
        <taxon>Caulobacterales</taxon>
        <taxon>Caulobacteraceae</taxon>
        <taxon>Phenylobacterium</taxon>
    </lineage>
</organism>
<keyword evidence="3" id="KW-0479">Metal-binding</keyword>
<dbReference type="GO" id="GO:0016020">
    <property type="term" value="C:membrane"/>
    <property type="evidence" value="ECO:0007669"/>
    <property type="project" value="GOC"/>
</dbReference>
<dbReference type="Pfam" id="PF00149">
    <property type="entry name" value="Metallophos"/>
    <property type="match status" value="1"/>
</dbReference>
<dbReference type="InterPro" id="IPR004843">
    <property type="entry name" value="Calcineurin-like_PHP"/>
</dbReference>
<dbReference type="PANTHER" id="PTHR34990:SF2">
    <property type="entry name" value="BLL8164 PROTEIN"/>
    <property type="match status" value="1"/>
</dbReference>
<reference evidence="7" key="1">
    <citation type="submission" date="2021-01" db="EMBL/GenBank/DDBJ databases">
        <title>Genome sequence of Phenylobacterium sp. 20VBR1 isolated from a valley glaceir, Ny-Alesund, Svalbard.</title>
        <authorList>
            <person name="Thomas F.A."/>
            <person name="Krishnan K.P."/>
            <person name="Sinha R.K."/>
        </authorList>
    </citation>
    <scope>NUCLEOTIDE SEQUENCE</scope>
    <source>
        <strain evidence="7">20VBR1</strain>
    </source>
</reference>
<keyword evidence="2" id="KW-0997">Cell inner membrane</keyword>
<evidence type="ECO:0000313" key="7">
    <source>
        <dbReference type="EMBL" id="QQZ50823.1"/>
    </source>
</evidence>
<proteinExistence type="predicted"/>
<dbReference type="GO" id="GO:0009245">
    <property type="term" value="P:lipid A biosynthetic process"/>
    <property type="evidence" value="ECO:0007669"/>
    <property type="project" value="TreeGrafter"/>
</dbReference>
<evidence type="ECO:0000259" key="6">
    <source>
        <dbReference type="Pfam" id="PF00149"/>
    </source>
</evidence>
<dbReference type="Gene3D" id="3.60.21.10">
    <property type="match status" value="1"/>
</dbReference>
<dbReference type="PANTHER" id="PTHR34990">
    <property type="entry name" value="UDP-2,3-DIACYLGLUCOSAMINE HYDROLASE-RELATED"/>
    <property type="match status" value="1"/>
</dbReference>
<dbReference type="InterPro" id="IPR029052">
    <property type="entry name" value="Metallo-depent_PP-like"/>
</dbReference>
<protein>
    <submittedName>
        <fullName evidence="7">UDP-2,3-diacylglucosamine diphosphatase</fullName>
    </submittedName>
</protein>
<evidence type="ECO:0000256" key="3">
    <source>
        <dbReference type="ARBA" id="ARBA00022723"/>
    </source>
</evidence>
<dbReference type="AlphaFoldDB" id="A0A974S9M6"/>
<name>A0A974S9M6_9CAUL</name>
<feature type="domain" description="Calcineurin-like phosphoesterase" evidence="6">
    <location>
        <begin position="30"/>
        <end position="229"/>
    </location>
</feature>
<evidence type="ECO:0000256" key="1">
    <source>
        <dbReference type="ARBA" id="ARBA00022475"/>
    </source>
</evidence>
<keyword evidence="4" id="KW-0472">Membrane</keyword>